<keyword evidence="7" id="KW-0342">GTP-binding</keyword>
<evidence type="ECO:0000256" key="2">
    <source>
        <dbReference type="ARBA" id="ARBA00012202"/>
    </source>
</evidence>
<dbReference type="PANTHER" id="PTHR11920">
    <property type="entry name" value="GUANYLYL CYCLASE"/>
    <property type="match status" value="1"/>
</dbReference>
<dbReference type="SUPFAM" id="SSF56112">
    <property type="entry name" value="Protein kinase-like (PK-like)"/>
    <property type="match status" value="1"/>
</dbReference>
<proteinExistence type="inferred from homology"/>
<dbReference type="GO" id="GO:0004016">
    <property type="term" value="F:adenylate cyclase activity"/>
    <property type="evidence" value="ECO:0007669"/>
    <property type="project" value="TreeGrafter"/>
</dbReference>
<feature type="region of interest" description="Disordered" evidence="16">
    <location>
        <begin position="1086"/>
        <end position="1113"/>
    </location>
</feature>
<evidence type="ECO:0000256" key="1">
    <source>
        <dbReference type="ARBA" id="ARBA00004479"/>
    </source>
</evidence>
<keyword evidence="6 17" id="KW-1133">Transmembrane helix</keyword>
<feature type="domain" description="Guanylate cyclase" evidence="19">
    <location>
        <begin position="789"/>
        <end position="921"/>
    </location>
</feature>
<dbReference type="Pfam" id="PF07714">
    <property type="entry name" value="PK_Tyr_Ser-Thr"/>
    <property type="match status" value="2"/>
</dbReference>
<comment type="subcellular location">
    <subcellularLocation>
        <location evidence="1">Membrane</location>
        <topology evidence="1">Single-pass type I membrane protein</topology>
    </subcellularLocation>
</comment>
<dbReference type="InterPro" id="IPR001245">
    <property type="entry name" value="Ser-Thr/Tyr_kinase_cat_dom"/>
</dbReference>
<keyword evidence="8 17" id="KW-0472">Membrane</keyword>
<dbReference type="Pfam" id="PF00211">
    <property type="entry name" value="Guanylate_cyc"/>
    <property type="match status" value="1"/>
</dbReference>
<dbReference type="Proteomes" id="UP000735302">
    <property type="component" value="Unassembled WGS sequence"/>
</dbReference>
<evidence type="ECO:0000256" key="17">
    <source>
        <dbReference type="SAM" id="Phobius"/>
    </source>
</evidence>
<feature type="compositionally biased region" description="Acidic residues" evidence="16">
    <location>
        <begin position="59"/>
        <end position="72"/>
    </location>
</feature>
<comment type="similarity">
    <text evidence="13">Belongs to the adenylyl cyclase class-4/guanylyl cyclase family.</text>
</comment>
<dbReference type="SUPFAM" id="SSF55073">
    <property type="entry name" value="Nucleotide cyclase"/>
    <property type="match status" value="1"/>
</dbReference>
<accession>A0AAV3Y6V5</accession>
<dbReference type="GO" id="GO:0005525">
    <property type="term" value="F:GTP binding"/>
    <property type="evidence" value="ECO:0007669"/>
    <property type="project" value="UniProtKB-KW"/>
</dbReference>
<sequence length="1366" mass="152837">MIIDGDDDIDDDVDSKDIDIEVDIDEFEADDDGNDDDDDDVDYENGDNDNDNYVKDDNDDHESDDDDDDDDAVITLGHDGAHESLINFARELNELHDSEEYAILAADDSDEKHTKPYPYLNSIERIALNNSTEHLANAQKAFLNVLILSLKSQTVDKDEFEEAVYQRDLLPPIKLPKLPLLISRPAIPKEAYSLYDATMLYGQAVMDLMRIPGTNPTKASNIIQWLRCRQHNSITGNTLFIHSNGISEEPFILLGIEASNPTHLMPIGDFIHNGSAVRFSPEEVTWPLSGQVPVSNPKCGFKGQLCSNKAMNPIKWIVIIVCIIAVILVVIVCFFGMRNYLIEKELERMRWKIERNELELLNPLQVKELTTPARSRKRKVSENHLRSYYFAPSEEPDVVPGENEDPQKCLSIGICKGNPVHVKTLSCKHVELSRSLKKEMKSLKDMTHENINRFIGACIDSPNVFIVTQYCPRLSLQDILQKDESSLDEMFTTSIVQDLINGMAYIHDSKISVHGNLKSSNCLVDNRWTVKISDFGLDSLKSSLGWRDYDGASYRDLLWTAPELLPYRFYSQGTTNSRNNSNSDPNLLLSQPTRRLLNHQGISNNSQNDSDNNLSCFGKDTTKRMASGSQKGDVYSFAIILYELYGHAGPWGNTEKAAHEIVNELLNSLQPTPRPDLSQLSSCDEKVVNLVKVCWDDSPDLRPDFKEGIREKFHPIQQRLLSSNIIDNMLAKMEKYMNNLEALVAERTEELSREKKMTDNLLLRMLPRSVAEKLKLGQKVIPEQFEQVTIYFSDIVGFTELSAESTPMEVVDLLNELYTCFDKTIERFDVYKVETIGDAYMVVSGLPIRNGDRHAGEIASMALQVLDAIRKTKFKIHGRKDITLKIRIGIHSGPCCAGVVGQKMPRYCLFGDTINTASRLESTGEALKVHCSEDCKMILDKLGGYHLEKRGYTPMKGKGSLLTYFLLSEDHIHRHRRISHIQKTGTAPRCVSASNIDYKDRYYHPSLYDSYSLDALCSEGRGRQMVGPNSLMSYPPFMCARENSIRSLNRISLPMKSNTASPEVSRQNRSVGISSLVTFSSVTETPESFSYPKAPLSHDDQRNKQSLKGACSPSWPLTPDSGAIFSKEFQFPHCSVSPHPHDQRPSLLMSPIAENPQAASSLGTSQELNGVERFSNDSGSASWGSTASFTRSPSLTRDRLASEPAPPTNTENGHVPPSSLSPNSDHNPQNASLDRDRSASEPPTLSFNNGSVYEDHQHSSQNHSSLSATKEHGGEILEAESSLTPEPIPSETDSLLESSSASSTQPLIRSNSIPEKSLCSRNDQTEMDPLTLSNDGNSRTISFPFQKNEKRNVEGINDNKSNETIL</sequence>
<evidence type="ECO:0000256" key="8">
    <source>
        <dbReference type="ARBA" id="ARBA00023136"/>
    </source>
</evidence>
<feature type="region of interest" description="Disordered" evidence="16">
    <location>
        <begin position="1"/>
        <end position="72"/>
    </location>
</feature>
<evidence type="ECO:0000256" key="3">
    <source>
        <dbReference type="ARBA" id="ARBA00022692"/>
    </source>
</evidence>
<evidence type="ECO:0000256" key="4">
    <source>
        <dbReference type="ARBA" id="ARBA00022729"/>
    </source>
</evidence>
<feature type="transmembrane region" description="Helical" evidence="17">
    <location>
        <begin position="316"/>
        <end position="341"/>
    </location>
</feature>
<dbReference type="InterPro" id="IPR028082">
    <property type="entry name" value="Peripla_BP_I"/>
</dbReference>
<comment type="catalytic activity">
    <reaction evidence="14">
        <text>GTP = 3',5'-cyclic GMP + diphosphate</text>
        <dbReference type="Rhea" id="RHEA:13665"/>
        <dbReference type="ChEBI" id="CHEBI:33019"/>
        <dbReference type="ChEBI" id="CHEBI:37565"/>
        <dbReference type="ChEBI" id="CHEBI:57746"/>
        <dbReference type="EC" id="4.6.1.2"/>
    </reaction>
</comment>
<evidence type="ECO:0000256" key="9">
    <source>
        <dbReference type="ARBA" id="ARBA00023170"/>
    </source>
</evidence>
<feature type="compositionally biased region" description="Polar residues" evidence="16">
    <location>
        <begin position="1176"/>
        <end position="1195"/>
    </location>
</feature>
<name>A0AAV3Y6V5_9GAST</name>
<keyword evidence="11 13" id="KW-0456">Lyase</keyword>
<dbReference type="EC" id="4.6.1.2" evidence="2 14"/>
<keyword evidence="9" id="KW-0675">Receptor</keyword>
<evidence type="ECO:0000256" key="5">
    <source>
        <dbReference type="ARBA" id="ARBA00022741"/>
    </source>
</evidence>
<keyword evidence="21" id="KW-1185">Reference proteome</keyword>
<keyword evidence="12 14" id="KW-0141">cGMP biosynthesis</keyword>
<dbReference type="PROSITE" id="PS00452">
    <property type="entry name" value="GUANYLATE_CYCLASE_1"/>
    <property type="match status" value="1"/>
</dbReference>
<keyword evidence="3 17" id="KW-0812">Transmembrane</keyword>
<keyword evidence="10" id="KW-0325">Glycoprotein</keyword>
<dbReference type="InterPro" id="IPR001054">
    <property type="entry name" value="A/G_cyclase"/>
</dbReference>
<evidence type="ECO:0000259" key="19">
    <source>
        <dbReference type="PROSITE" id="PS50125"/>
    </source>
</evidence>
<dbReference type="GO" id="GO:0004672">
    <property type="term" value="F:protein kinase activity"/>
    <property type="evidence" value="ECO:0007669"/>
    <property type="project" value="InterPro"/>
</dbReference>
<comment type="caution">
    <text evidence="20">The sequence shown here is derived from an EMBL/GenBank/DDBJ whole genome shotgun (WGS) entry which is preliminary data.</text>
</comment>
<evidence type="ECO:0000256" key="11">
    <source>
        <dbReference type="ARBA" id="ARBA00023239"/>
    </source>
</evidence>
<dbReference type="SMART" id="SM00044">
    <property type="entry name" value="CYCc"/>
    <property type="match status" value="1"/>
</dbReference>
<dbReference type="CDD" id="cd07302">
    <property type="entry name" value="CHD"/>
    <property type="match status" value="1"/>
</dbReference>
<dbReference type="GO" id="GO:0005524">
    <property type="term" value="F:ATP binding"/>
    <property type="evidence" value="ECO:0007669"/>
    <property type="project" value="InterPro"/>
</dbReference>
<dbReference type="PROSITE" id="PS50011">
    <property type="entry name" value="PROTEIN_KINASE_DOM"/>
    <property type="match status" value="1"/>
</dbReference>
<evidence type="ECO:0000256" key="15">
    <source>
        <dbReference type="SAM" id="Coils"/>
    </source>
</evidence>
<feature type="compositionally biased region" description="Polar residues" evidence="16">
    <location>
        <begin position="1305"/>
        <end position="1322"/>
    </location>
</feature>
<reference evidence="20 21" key="1">
    <citation type="journal article" date="2021" name="Elife">
        <title>Chloroplast acquisition without the gene transfer in kleptoplastic sea slugs, Plakobranchus ocellatus.</title>
        <authorList>
            <person name="Maeda T."/>
            <person name="Takahashi S."/>
            <person name="Yoshida T."/>
            <person name="Shimamura S."/>
            <person name="Takaki Y."/>
            <person name="Nagai Y."/>
            <person name="Toyoda A."/>
            <person name="Suzuki Y."/>
            <person name="Arimoto A."/>
            <person name="Ishii H."/>
            <person name="Satoh N."/>
            <person name="Nishiyama T."/>
            <person name="Hasebe M."/>
            <person name="Maruyama T."/>
            <person name="Minagawa J."/>
            <person name="Obokata J."/>
            <person name="Shigenobu S."/>
        </authorList>
    </citation>
    <scope>NUCLEOTIDE SEQUENCE [LARGE SCALE GENOMIC DNA]</scope>
</reference>
<feature type="compositionally biased region" description="Polar residues" evidence="16">
    <location>
        <begin position="1208"/>
        <end position="1232"/>
    </location>
</feature>
<dbReference type="GO" id="GO:0001653">
    <property type="term" value="F:peptide receptor activity"/>
    <property type="evidence" value="ECO:0007669"/>
    <property type="project" value="TreeGrafter"/>
</dbReference>
<dbReference type="PANTHER" id="PTHR11920:SF501">
    <property type="entry name" value="GUANYLATE CYCLASE 32E"/>
    <property type="match status" value="1"/>
</dbReference>
<evidence type="ECO:0000256" key="12">
    <source>
        <dbReference type="ARBA" id="ARBA00023293"/>
    </source>
</evidence>
<keyword evidence="4" id="KW-0732">Signal</keyword>
<feature type="region of interest" description="Disordered" evidence="16">
    <location>
        <begin position="1171"/>
        <end position="1339"/>
    </location>
</feature>
<dbReference type="SUPFAM" id="SSF53822">
    <property type="entry name" value="Periplasmic binding protein-like I"/>
    <property type="match status" value="1"/>
</dbReference>
<dbReference type="InterPro" id="IPR011009">
    <property type="entry name" value="Kinase-like_dom_sf"/>
</dbReference>
<evidence type="ECO:0000256" key="13">
    <source>
        <dbReference type="RuleBase" id="RU000405"/>
    </source>
</evidence>
<evidence type="ECO:0000256" key="14">
    <source>
        <dbReference type="RuleBase" id="RU003431"/>
    </source>
</evidence>
<protein>
    <recommendedName>
        <fullName evidence="2 14">Guanylate cyclase</fullName>
        <ecNumber evidence="2 14">4.6.1.2</ecNumber>
    </recommendedName>
</protein>
<organism evidence="20 21">
    <name type="scientific">Plakobranchus ocellatus</name>
    <dbReference type="NCBI Taxonomy" id="259542"/>
    <lineage>
        <taxon>Eukaryota</taxon>
        <taxon>Metazoa</taxon>
        <taxon>Spiralia</taxon>
        <taxon>Lophotrochozoa</taxon>
        <taxon>Mollusca</taxon>
        <taxon>Gastropoda</taxon>
        <taxon>Heterobranchia</taxon>
        <taxon>Euthyneura</taxon>
        <taxon>Panpulmonata</taxon>
        <taxon>Sacoglossa</taxon>
        <taxon>Placobranchoidea</taxon>
        <taxon>Plakobranchidae</taxon>
        <taxon>Plakobranchus</taxon>
    </lineage>
</organism>
<dbReference type="InterPro" id="IPR000719">
    <property type="entry name" value="Prot_kinase_dom"/>
</dbReference>
<dbReference type="GO" id="GO:0005886">
    <property type="term" value="C:plasma membrane"/>
    <property type="evidence" value="ECO:0007669"/>
    <property type="project" value="TreeGrafter"/>
</dbReference>
<evidence type="ECO:0000259" key="18">
    <source>
        <dbReference type="PROSITE" id="PS50011"/>
    </source>
</evidence>
<evidence type="ECO:0000313" key="20">
    <source>
        <dbReference type="EMBL" id="GFN78509.1"/>
    </source>
</evidence>
<dbReference type="PROSITE" id="PS50125">
    <property type="entry name" value="GUANYLATE_CYCLASE_2"/>
    <property type="match status" value="1"/>
</dbReference>
<dbReference type="Gene3D" id="1.10.510.10">
    <property type="entry name" value="Transferase(Phosphotransferase) domain 1"/>
    <property type="match status" value="2"/>
</dbReference>
<dbReference type="FunFam" id="3.30.70.1230:FF:000004">
    <property type="entry name" value="Guanylate cyclase"/>
    <property type="match status" value="1"/>
</dbReference>
<feature type="compositionally biased region" description="Polar residues" evidence="16">
    <location>
        <begin position="1241"/>
        <end position="1251"/>
    </location>
</feature>
<dbReference type="InterPro" id="IPR018297">
    <property type="entry name" value="A/G_cyclase_CS"/>
</dbReference>
<dbReference type="EMBL" id="BLXT01000588">
    <property type="protein sequence ID" value="GFN78509.1"/>
    <property type="molecule type" value="Genomic_DNA"/>
</dbReference>
<evidence type="ECO:0000256" key="10">
    <source>
        <dbReference type="ARBA" id="ARBA00023180"/>
    </source>
</evidence>
<evidence type="ECO:0000256" key="16">
    <source>
        <dbReference type="SAM" id="MobiDB-lite"/>
    </source>
</evidence>
<feature type="compositionally biased region" description="Acidic residues" evidence="16">
    <location>
        <begin position="1"/>
        <end position="50"/>
    </location>
</feature>
<keyword evidence="5" id="KW-0547">Nucleotide-binding</keyword>
<evidence type="ECO:0000313" key="21">
    <source>
        <dbReference type="Proteomes" id="UP000735302"/>
    </source>
</evidence>
<dbReference type="GO" id="GO:0035556">
    <property type="term" value="P:intracellular signal transduction"/>
    <property type="evidence" value="ECO:0007669"/>
    <property type="project" value="InterPro"/>
</dbReference>
<evidence type="ECO:0000256" key="6">
    <source>
        <dbReference type="ARBA" id="ARBA00022989"/>
    </source>
</evidence>
<evidence type="ECO:0000256" key="7">
    <source>
        <dbReference type="ARBA" id="ARBA00023134"/>
    </source>
</evidence>
<gene>
    <name evidence="20" type="ORF">PoB_000501500</name>
</gene>
<feature type="coiled-coil region" evidence="15">
    <location>
        <begin position="726"/>
        <end position="757"/>
    </location>
</feature>
<dbReference type="GO" id="GO:0007168">
    <property type="term" value="P:receptor guanylyl cyclase signaling pathway"/>
    <property type="evidence" value="ECO:0007669"/>
    <property type="project" value="TreeGrafter"/>
</dbReference>
<dbReference type="Gene3D" id="6.10.250.780">
    <property type="match status" value="1"/>
</dbReference>
<feature type="domain" description="Protein kinase" evidence="18">
    <location>
        <begin position="374"/>
        <end position="717"/>
    </location>
</feature>
<feature type="compositionally biased region" description="Low complexity" evidence="16">
    <location>
        <begin position="1290"/>
        <end position="1304"/>
    </location>
</feature>
<dbReference type="InterPro" id="IPR029787">
    <property type="entry name" value="Nucleotide_cyclase"/>
</dbReference>
<dbReference type="GO" id="GO:0004383">
    <property type="term" value="F:guanylate cyclase activity"/>
    <property type="evidence" value="ECO:0007669"/>
    <property type="project" value="UniProtKB-EC"/>
</dbReference>
<keyword evidence="15" id="KW-0175">Coiled coil</keyword>
<dbReference type="Gene3D" id="3.30.70.1230">
    <property type="entry name" value="Nucleotide cyclase"/>
    <property type="match status" value="1"/>
</dbReference>
<dbReference type="InterPro" id="IPR050401">
    <property type="entry name" value="Cyclic_nucleotide_synthase"/>
</dbReference>